<dbReference type="AlphaFoldDB" id="A0A7X6K6J1"/>
<name>A0A7X6K6J1_9MICC</name>
<sequence>MSTIQYRWLGLIVLSGGVLGWLANLVTIRGSLPVPVLHLSSLVTMAAVVAFTLALGLRVRRWRNGKRDRELNPVLAARTLVLAQACAYAGALIIGWHAGILLDQLALLAFRPGGPVLWQVLAMMGAGLVMVVTGLVVERFCKLPPEDPNALKEATDEGPEPAGEGEYA</sequence>
<dbReference type="RefSeq" id="WP_168486417.1">
    <property type="nucleotide sequence ID" value="NZ_JAAZSQ010000009.1"/>
</dbReference>
<gene>
    <name evidence="3" type="ORF">HGG74_11155</name>
</gene>
<keyword evidence="2" id="KW-0812">Transmembrane</keyword>
<dbReference type="EMBL" id="JAAZSQ010000009">
    <property type="protein sequence ID" value="NKX55088.1"/>
    <property type="molecule type" value="Genomic_DNA"/>
</dbReference>
<evidence type="ECO:0000313" key="3">
    <source>
        <dbReference type="EMBL" id="NKX55088.1"/>
    </source>
</evidence>
<feature type="region of interest" description="Disordered" evidence="1">
    <location>
        <begin position="148"/>
        <end position="168"/>
    </location>
</feature>
<feature type="transmembrane region" description="Helical" evidence="2">
    <location>
        <begin position="34"/>
        <end position="55"/>
    </location>
</feature>
<keyword evidence="4" id="KW-1185">Reference proteome</keyword>
<dbReference type="Proteomes" id="UP000544090">
    <property type="component" value="Unassembled WGS sequence"/>
</dbReference>
<keyword evidence="2" id="KW-1133">Transmembrane helix</keyword>
<evidence type="ECO:0000256" key="1">
    <source>
        <dbReference type="SAM" id="MobiDB-lite"/>
    </source>
</evidence>
<dbReference type="Pfam" id="PF11377">
    <property type="entry name" value="DUF3180"/>
    <property type="match status" value="1"/>
</dbReference>
<comment type="caution">
    <text evidence="3">The sequence shown here is derived from an EMBL/GenBank/DDBJ whole genome shotgun (WGS) entry which is preliminary data.</text>
</comment>
<evidence type="ECO:0000313" key="4">
    <source>
        <dbReference type="Proteomes" id="UP000544090"/>
    </source>
</evidence>
<reference evidence="3 4" key="1">
    <citation type="submission" date="2020-04" db="EMBL/GenBank/DDBJ databases">
        <title>Arthrobacter sp. nov.</title>
        <authorList>
            <person name="Liu S."/>
        </authorList>
    </citation>
    <scope>NUCLEOTIDE SEQUENCE [LARGE SCALE GENOMIC DNA]</scope>
    <source>
        <strain evidence="3 4">E918</strain>
    </source>
</reference>
<feature type="transmembrane region" description="Helical" evidence="2">
    <location>
        <begin position="116"/>
        <end position="137"/>
    </location>
</feature>
<keyword evidence="2" id="KW-0472">Membrane</keyword>
<dbReference type="InterPro" id="IPR021517">
    <property type="entry name" value="DUF3180"/>
</dbReference>
<feature type="transmembrane region" description="Helical" evidence="2">
    <location>
        <begin position="7"/>
        <end position="28"/>
    </location>
</feature>
<proteinExistence type="predicted"/>
<organism evidence="3 4">
    <name type="scientific">Arthrobacter mobilis</name>
    <dbReference type="NCBI Taxonomy" id="2724944"/>
    <lineage>
        <taxon>Bacteria</taxon>
        <taxon>Bacillati</taxon>
        <taxon>Actinomycetota</taxon>
        <taxon>Actinomycetes</taxon>
        <taxon>Micrococcales</taxon>
        <taxon>Micrococcaceae</taxon>
        <taxon>Arthrobacter</taxon>
    </lineage>
</organism>
<accession>A0A7X6K6J1</accession>
<protein>
    <submittedName>
        <fullName evidence="3">DUF3180 domain-containing protein</fullName>
    </submittedName>
</protein>
<evidence type="ECO:0000256" key="2">
    <source>
        <dbReference type="SAM" id="Phobius"/>
    </source>
</evidence>
<feature type="transmembrane region" description="Helical" evidence="2">
    <location>
        <begin position="75"/>
        <end position="96"/>
    </location>
</feature>